<keyword evidence="8" id="KW-1185">Reference proteome</keyword>
<dbReference type="EC" id="5.4.99.12" evidence="4"/>
<evidence type="ECO:0000256" key="4">
    <source>
        <dbReference type="HAMAP-Rule" id="MF_00171"/>
    </source>
</evidence>
<comment type="function">
    <text evidence="4">Formation of pseudouridine at positions 38, 39 and 40 in the anticodon stem and loop of transfer RNAs.</text>
</comment>
<dbReference type="PANTHER" id="PTHR11142">
    <property type="entry name" value="PSEUDOURIDYLATE SYNTHASE"/>
    <property type="match status" value="1"/>
</dbReference>
<dbReference type="CDD" id="cd02570">
    <property type="entry name" value="PseudoU_synth_EcTruA"/>
    <property type="match status" value="1"/>
</dbReference>
<feature type="domain" description="Pseudouridine synthase I TruA alpha/beta" evidence="6">
    <location>
        <begin position="155"/>
        <end position="257"/>
    </location>
</feature>
<comment type="catalytic activity">
    <reaction evidence="4 5">
        <text>uridine(38/39/40) in tRNA = pseudouridine(38/39/40) in tRNA</text>
        <dbReference type="Rhea" id="RHEA:22376"/>
        <dbReference type="Rhea" id="RHEA-COMP:10085"/>
        <dbReference type="Rhea" id="RHEA-COMP:10087"/>
        <dbReference type="ChEBI" id="CHEBI:65314"/>
        <dbReference type="ChEBI" id="CHEBI:65315"/>
        <dbReference type="EC" id="5.4.99.12"/>
    </reaction>
</comment>
<sequence>MLFSDMPLAPNTRVALRVEYHGGAFNGWQAQTKLDVPTVQEALEAGLSKIAAAPVKTSCAGRTDTGVHASGQIVHFDDPVGRSLKSWVFGTNSETPDSISIHWAGDVASDFHARFSATSRRYRYIICNTPTKPAQLTGLVSPYKRPLDAELMNQAAQILVGENDFSAFRAASCQSSTPWRNMTSLSVRRRGDFVWVDLEANAFLHHMVRNIVGSLLLVGAGLRDAVWLSDVFHGKDRTVAGDTAASAGLYLVGVKYPREFNIPFVAEAPAFMALSI</sequence>
<dbReference type="NCBIfam" id="TIGR00071">
    <property type="entry name" value="hisT_truA"/>
    <property type="match status" value="1"/>
</dbReference>
<organism evidence="7 8">
    <name type="scientific">Candidatus Paraluminiphilus aquimaris</name>
    <dbReference type="NCBI Taxonomy" id="2518994"/>
    <lineage>
        <taxon>Bacteria</taxon>
        <taxon>Pseudomonadati</taxon>
        <taxon>Pseudomonadota</taxon>
        <taxon>Gammaproteobacteria</taxon>
        <taxon>Cellvibrionales</taxon>
        <taxon>Halieaceae</taxon>
        <taxon>Candidatus Paraluminiphilus</taxon>
    </lineage>
</organism>
<evidence type="ECO:0000313" key="7">
    <source>
        <dbReference type="EMBL" id="UZP74746.1"/>
    </source>
</evidence>
<dbReference type="Pfam" id="PF01416">
    <property type="entry name" value="PseudoU_synth_1"/>
    <property type="match status" value="2"/>
</dbReference>
<reference evidence="7 8" key="1">
    <citation type="submission" date="2019-02" db="EMBL/GenBank/DDBJ databases">
        <title>Halieaceae_genomes.</title>
        <authorList>
            <person name="Li S.-H."/>
        </authorList>
    </citation>
    <scope>NUCLEOTIDE SEQUENCE [LARGE SCALE GENOMIC DNA]</scope>
    <source>
        <strain evidence="7 8">JH123</strain>
    </source>
</reference>
<dbReference type="InterPro" id="IPR001406">
    <property type="entry name" value="PsdUridine_synth_TruA"/>
</dbReference>
<feature type="binding site" evidence="4">
    <location>
        <position position="122"/>
    </location>
    <ligand>
        <name>substrate</name>
    </ligand>
</feature>
<protein>
    <recommendedName>
        <fullName evidence="4">tRNA pseudouridine synthase A</fullName>
        <ecNumber evidence="4">5.4.99.12</ecNumber>
    </recommendedName>
    <alternativeName>
        <fullName evidence="4">tRNA pseudouridine(38-40) synthase</fullName>
    </alternativeName>
    <alternativeName>
        <fullName evidence="4">tRNA pseudouridylate synthase I</fullName>
    </alternativeName>
    <alternativeName>
        <fullName evidence="4">tRNA-uridine isomerase I</fullName>
    </alternativeName>
</protein>
<dbReference type="InterPro" id="IPR020094">
    <property type="entry name" value="TruA/RsuA/RluB/E/F_N"/>
</dbReference>
<evidence type="ECO:0000256" key="1">
    <source>
        <dbReference type="ARBA" id="ARBA00009375"/>
    </source>
</evidence>
<dbReference type="GO" id="GO:0160147">
    <property type="term" value="F:tRNA pseudouridine(38-40) synthase activity"/>
    <property type="evidence" value="ECO:0007669"/>
    <property type="project" value="UniProtKB-EC"/>
</dbReference>
<dbReference type="PIRSF" id="PIRSF001430">
    <property type="entry name" value="tRNA_psdUrid_synth"/>
    <property type="match status" value="1"/>
</dbReference>
<comment type="similarity">
    <text evidence="1 4 5">Belongs to the tRNA pseudouridine synthase TruA family.</text>
</comment>
<name>A0ABY6Q949_9GAMM</name>
<evidence type="ECO:0000256" key="5">
    <source>
        <dbReference type="RuleBase" id="RU003792"/>
    </source>
</evidence>
<gene>
    <name evidence="4 7" type="primary">truA</name>
    <name evidence="7" type="ORF">E0F26_08340</name>
</gene>
<dbReference type="InterPro" id="IPR020097">
    <property type="entry name" value="PsdUridine_synth_TruA_a/b_dom"/>
</dbReference>
<dbReference type="HAMAP" id="MF_00171">
    <property type="entry name" value="TruA"/>
    <property type="match status" value="1"/>
</dbReference>
<dbReference type="InterPro" id="IPR020103">
    <property type="entry name" value="PsdUridine_synth_cat_dom_sf"/>
</dbReference>
<dbReference type="InterPro" id="IPR020095">
    <property type="entry name" value="PsdUridine_synth_TruA_C"/>
</dbReference>
<keyword evidence="2 4" id="KW-0819">tRNA processing</keyword>
<dbReference type="PANTHER" id="PTHR11142:SF0">
    <property type="entry name" value="TRNA PSEUDOURIDINE SYNTHASE-LIKE 1"/>
    <property type="match status" value="1"/>
</dbReference>
<comment type="caution">
    <text evidence="4">Lacks conserved residue(s) required for the propagation of feature annotation.</text>
</comment>
<dbReference type="Gene3D" id="3.30.70.580">
    <property type="entry name" value="Pseudouridine synthase I, catalytic domain, N-terminal subdomain"/>
    <property type="match status" value="1"/>
</dbReference>
<keyword evidence="3 4" id="KW-0413">Isomerase</keyword>
<feature type="domain" description="Pseudouridine synthase I TruA alpha/beta" evidence="6">
    <location>
        <begin position="19"/>
        <end position="115"/>
    </location>
</feature>
<dbReference type="SUPFAM" id="SSF55120">
    <property type="entry name" value="Pseudouridine synthase"/>
    <property type="match status" value="1"/>
</dbReference>
<evidence type="ECO:0000256" key="3">
    <source>
        <dbReference type="ARBA" id="ARBA00023235"/>
    </source>
</evidence>
<accession>A0ABY6Q949</accession>
<dbReference type="Proteomes" id="UP001317963">
    <property type="component" value="Chromosome"/>
</dbReference>
<evidence type="ECO:0000259" key="6">
    <source>
        <dbReference type="Pfam" id="PF01416"/>
    </source>
</evidence>
<proteinExistence type="inferred from homology"/>
<evidence type="ECO:0000313" key="8">
    <source>
        <dbReference type="Proteomes" id="UP001317963"/>
    </source>
</evidence>
<evidence type="ECO:0000256" key="2">
    <source>
        <dbReference type="ARBA" id="ARBA00022694"/>
    </source>
</evidence>
<dbReference type="Gene3D" id="3.30.70.660">
    <property type="entry name" value="Pseudouridine synthase I, catalytic domain, C-terminal subdomain"/>
    <property type="match status" value="1"/>
</dbReference>
<comment type="subunit">
    <text evidence="4">Homodimer.</text>
</comment>
<dbReference type="EMBL" id="CP036501">
    <property type="protein sequence ID" value="UZP74746.1"/>
    <property type="molecule type" value="Genomic_DNA"/>
</dbReference>
<feature type="active site" description="Nucleophile" evidence="4">
    <location>
        <position position="64"/>
    </location>
</feature>
<dbReference type="RefSeq" id="WP_279241206.1">
    <property type="nucleotide sequence ID" value="NZ_CP036501.1"/>
</dbReference>